<dbReference type="AlphaFoldDB" id="A0A158HKK8"/>
<dbReference type="InterPro" id="IPR025459">
    <property type="entry name" value="DUF4279"/>
</dbReference>
<dbReference type="EMBL" id="FCNW02000017">
    <property type="protein sequence ID" value="SAL44549.1"/>
    <property type="molecule type" value="Genomic_DNA"/>
</dbReference>
<accession>A0A158HKK8</accession>
<dbReference type="Proteomes" id="UP000054977">
    <property type="component" value="Unassembled WGS sequence"/>
</dbReference>
<evidence type="ECO:0008006" key="3">
    <source>
        <dbReference type="Google" id="ProtNLM"/>
    </source>
</evidence>
<proteinExistence type="predicted"/>
<protein>
    <recommendedName>
        <fullName evidence="3">DUF4279 domain-containing protein</fullName>
    </recommendedName>
</protein>
<dbReference type="STRING" id="326474.AWB65_03442"/>
<dbReference type="OrthoDB" id="9095800at2"/>
<evidence type="ECO:0000313" key="2">
    <source>
        <dbReference type="Proteomes" id="UP000054977"/>
    </source>
</evidence>
<dbReference type="Pfam" id="PF14106">
    <property type="entry name" value="DUF4279"/>
    <property type="match status" value="1"/>
</dbReference>
<comment type="caution">
    <text evidence="1">The sequence shown here is derived from an EMBL/GenBank/DDBJ whole genome shotgun (WGS) entry which is preliminary data.</text>
</comment>
<reference evidence="1" key="1">
    <citation type="submission" date="2016-01" db="EMBL/GenBank/DDBJ databases">
        <authorList>
            <person name="Peeters C."/>
        </authorList>
    </citation>
    <scope>NUCLEOTIDE SEQUENCE [LARGE SCALE GENOMIC DNA]</scope>
    <source>
        <strain evidence="1">LMG 22934</strain>
    </source>
</reference>
<gene>
    <name evidence="1" type="ORF">AWB65_03442</name>
</gene>
<sequence length="147" mass="16768">MHPDLSASLPPDWPLAHATFILAGDDVSPEFWTNYFGVTPDRVMTKGETFLYPSGKRSERVAGRGFWAVKSEVKVRSDQLEPHLRFLMSHLGLPRGDLHDLVRGDGINMSVWCYWFNESGDRIPDIPDDIRELMESMGGTIEIDEYR</sequence>
<keyword evidence="2" id="KW-1185">Reference proteome</keyword>
<evidence type="ECO:0000313" key="1">
    <source>
        <dbReference type="EMBL" id="SAL44549.1"/>
    </source>
</evidence>
<name>A0A158HKK8_9BURK</name>
<organism evidence="1 2">
    <name type="scientific">Caballeronia humi</name>
    <dbReference type="NCBI Taxonomy" id="326474"/>
    <lineage>
        <taxon>Bacteria</taxon>
        <taxon>Pseudomonadati</taxon>
        <taxon>Pseudomonadota</taxon>
        <taxon>Betaproteobacteria</taxon>
        <taxon>Burkholderiales</taxon>
        <taxon>Burkholderiaceae</taxon>
        <taxon>Caballeronia</taxon>
    </lineage>
</organism>